<evidence type="ECO:0000313" key="3">
    <source>
        <dbReference type="Proteomes" id="UP001143372"/>
    </source>
</evidence>
<dbReference type="SMART" id="SM00849">
    <property type="entry name" value="Lactamase_B"/>
    <property type="match status" value="1"/>
</dbReference>
<dbReference type="Proteomes" id="UP001143372">
    <property type="component" value="Unassembled WGS sequence"/>
</dbReference>
<dbReference type="Pfam" id="PF17778">
    <property type="entry name" value="WHD_BLACT"/>
    <property type="match status" value="1"/>
</dbReference>
<dbReference type="PANTHER" id="PTHR23131">
    <property type="entry name" value="ENDORIBONUCLEASE LACTB2"/>
    <property type="match status" value="1"/>
</dbReference>
<dbReference type="InterPro" id="IPR050662">
    <property type="entry name" value="Sec-metab_biosynth-thioest"/>
</dbReference>
<accession>A0A9W6IZS2</accession>
<reference evidence="2" key="1">
    <citation type="journal article" date="2014" name="Int. J. Syst. Evol. Microbiol.">
        <title>Complete genome sequence of Corynebacterium casei LMG S-19264T (=DSM 44701T), isolated from a smear-ripened cheese.</title>
        <authorList>
            <consortium name="US DOE Joint Genome Institute (JGI-PGF)"/>
            <person name="Walter F."/>
            <person name="Albersmeier A."/>
            <person name="Kalinowski J."/>
            <person name="Ruckert C."/>
        </authorList>
    </citation>
    <scope>NUCLEOTIDE SEQUENCE</scope>
    <source>
        <strain evidence="2">VKM B-2347</strain>
    </source>
</reference>
<dbReference type="InterPro" id="IPR041516">
    <property type="entry name" value="LACTB2_WH"/>
</dbReference>
<organism evidence="2 3">
    <name type="scientific">Hansschlegelia plantiphila</name>
    <dbReference type="NCBI Taxonomy" id="374655"/>
    <lineage>
        <taxon>Bacteria</taxon>
        <taxon>Pseudomonadati</taxon>
        <taxon>Pseudomonadota</taxon>
        <taxon>Alphaproteobacteria</taxon>
        <taxon>Hyphomicrobiales</taxon>
        <taxon>Methylopilaceae</taxon>
        <taxon>Hansschlegelia</taxon>
    </lineage>
</organism>
<evidence type="ECO:0000313" key="2">
    <source>
        <dbReference type="EMBL" id="GLK66788.1"/>
    </source>
</evidence>
<feature type="domain" description="Metallo-beta-lactamase" evidence="1">
    <location>
        <begin position="40"/>
        <end position="216"/>
    </location>
</feature>
<dbReference type="SUPFAM" id="SSF56281">
    <property type="entry name" value="Metallo-hydrolase/oxidoreductase"/>
    <property type="match status" value="1"/>
</dbReference>
<dbReference type="InterPro" id="IPR036866">
    <property type="entry name" value="RibonucZ/Hydroxyglut_hydro"/>
</dbReference>
<proteinExistence type="predicted"/>
<dbReference type="AlphaFoldDB" id="A0A9W6IZS2"/>
<dbReference type="CDD" id="cd16278">
    <property type="entry name" value="metallo-hydrolase-like_MBL-fold"/>
    <property type="match status" value="1"/>
</dbReference>
<name>A0A9W6IZS2_9HYPH</name>
<dbReference type="InterPro" id="IPR001279">
    <property type="entry name" value="Metallo-B-lactamas"/>
</dbReference>
<sequence>MSEDIEFDRSRDAVAGAVVEVAPLVRRIIAPNASPFTFTGTASYLIGKGKVALVDPGPEDARHRRAVLAALDGETVTHIVVTHTHLDHTGGAAAMAEALGAPLVGAGAHRTFRPLHEGETNRLEAGADHVYRPDIELADGDAVTGPGWSLVAVATPGHTANHLAFSLPEADVLLSGDHVMAWSTSVVAPPDGAMGPYVASLRKLIARPEDVYLPGHGPALRNARQFTRHLLGHRLMRESAIRGRLEQGARRIPEIVAELYRGLDPRLAGAAGLSVFAHLEELVARGEAATDGVPRLDGIYRAAG</sequence>
<dbReference type="Gene3D" id="3.60.15.10">
    <property type="entry name" value="Ribonuclease Z/Hydroxyacylglutathione hydrolase-like"/>
    <property type="match status" value="1"/>
</dbReference>
<keyword evidence="3" id="KW-1185">Reference proteome</keyword>
<dbReference type="RefSeq" id="WP_271167048.1">
    <property type="nucleotide sequence ID" value="NZ_BSFI01000002.1"/>
</dbReference>
<gene>
    <name evidence="2" type="ORF">GCM10008179_04260</name>
</gene>
<evidence type="ECO:0000259" key="1">
    <source>
        <dbReference type="SMART" id="SM00849"/>
    </source>
</evidence>
<comment type="caution">
    <text evidence="2">The sequence shown here is derived from an EMBL/GenBank/DDBJ whole genome shotgun (WGS) entry which is preliminary data.</text>
</comment>
<protein>
    <submittedName>
        <fullName evidence="2">MBL fold metallo-hydrolase</fullName>
    </submittedName>
</protein>
<dbReference type="Gene3D" id="1.10.10.10">
    <property type="entry name" value="Winged helix-like DNA-binding domain superfamily/Winged helix DNA-binding domain"/>
    <property type="match status" value="1"/>
</dbReference>
<dbReference type="PANTHER" id="PTHR23131:SF0">
    <property type="entry name" value="ENDORIBONUCLEASE LACTB2"/>
    <property type="match status" value="1"/>
</dbReference>
<dbReference type="Pfam" id="PF00753">
    <property type="entry name" value="Lactamase_B"/>
    <property type="match status" value="1"/>
</dbReference>
<reference evidence="2" key="2">
    <citation type="submission" date="2023-01" db="EMBL/GenBank/DDBJ databases">
        <authorList>
            <person name="Sun Q."/>
            <person name="Evtushenko L."/>
        </authorList>
    </citation>
    <scope>NUCLEOTIDE SEQUENCE</scope>
    <source>
        <strain evidence="2">VKM B-2347</strain>
    </source>
</reference>
<dbReference type="InterPro" id="IPR036388">
    <property type="entry name" value="WH-like_DNA-bd_sf"/>
</dbReference>
<dbReference type="EMBL" id="BSFI01000002">
    <property type="protein sequence ID" value="GLK66788.1"/>
    <property type="molecule type" value="Genomic_DNA"/>
</dbReference>